<reference evidence="1 2" key="1">
    <citation type="journal article" date="2019" name="Sci. Rep.">
        <title>Orb-weaving spider Araneus ventricosus genome elucidates the spidroin gene catalogue.</title>
        <authorList>
            <person name="Kono N."/>
            <person name="Nakamura H."/>
            <person name="Ohtoshi R."/>
            <person name="Moran D.A.P."/>
            <person name="Shinohara A."/>
            <person name="Yoshida Y."/>
            <person name="Fujiwara M."/>
            <person name="Mori M."/>
            <person name="Tomita M."/>
            <person name="Arakawa K."/>
        </authorList>
    </citation>
    <scope>NUCLEOTIDE SEQUENCE [LARGE SCALE GENOMIC DNA]</scope>
</reference>
<keyword evidence="2" id="KW-1185">Reference proteome</keyword>
<evidence type="ECO:0000313" key="1">
    <source>
        <dbReference type="EMBL" id="GBM85331.1"/>
    </source>
</evidence>
<protein>
    <submittedName>
        <fullName evidence="1">Uncharacterized protein</fullName>
    </submittedName>
</protein>
<accession>A0A4Y2J4Z7</accession>
<comment type="caution">
    <text evidence="1">The sequence shown here is derived from an EMBL/GenBank/DDBJ whole genome shotgun (WGS) entry which is preliminary data.</text>
</comment>
<organism evidence="1 2">
    <name type="scientific">Araneus ventricosus</name>
    <name type="common">Orbweaver spider</name>
    <name type="synonym">Epeira ventricosa</name>
    <dbReference type="NCBI Taxonomy" id="182803"/>
    <lineage>
        <taxon>Eukaryota</taxon>
        <taxon>Metazoa</taxon>
        <taxon>Ecdysozoa</taxon>
        <taxon>Arthropoda</taxon>
        <taxon>Chelicerata</taxon>
        <taxon>Arachnida</taxon>
        <taxon>Araneae</taxon>
        <taxon>Araneomorphae</taxon>
        <taxon>Entelegynae</taxon>
        <taxon>Araneoidea</taxon>
        <taxon>Araneidae</taxon>
        <taxon>Araneus</taxon>
    </lineage>
</organism>
<dbReference type="Proteomes" id="UP000499080">
    <property type="component" value="Unassembled WGS sequence"/>
</dbReference>
<proteinExistence type="predicted"/>
<name>A0A4Y2J4Z7_ARAVE</name>
<dbReference type="EMBL" id="BGPR01266021">
    <property type="protein sequence ID" value="GBM85331.1"/>
    <property type="molecule type" value="Genomic_DNA"/>
</dbReference>
<dbReference type="AlphaFoldDB" id="A0A4Y2J4Z7"/>
<sequence>MPRTSREMLSLNSGKVVRLLRLARCFKCPQSQKSHGFKSGDREGHRLQKGRLMTLSPFEVIAEDVLNTKGNVWRRCILHKNCACEALTCLQSGTILFFKALSGDRACYWTSSP</sequence>
<gene>
    <name evidence="1" type="ORF">AVEN_210873_1</name>
</gene>
<evidence type="ECO:0000313" key="2">
    <source>
        <dbReference type="Proteomes" id="UP000499080"/>
    </source>
</evidence>